<dbReference type="Proteomes" id="UP001176521">
    <property type="component" value="Unassembled WGS sequence"/>
</dbReference>
<dbReference type="PANTHER" id="PTHR48081:SF33">
    <property type="entry name" value="KYNURENINE FORMAMIDASE"/>
    <property type="match status" value="1"/>
</dbReference>
<evidence type="ECO:0000313" key="5">
    <source>
        <dbReference type="Proteomes" id="UP001176521"/>
    </source>
</evidence>
<accession>A0AAN6GA08</accession>
<gene>
    <name evidence="4" type="ORF">OC842_004370</name>
</gene>
<evidence type="ECO:0000259" key="3">
    <source>
        <dbReference type="Pfam" id="PF20434"/>
    </source>
</evidence>
<keyword evidence="1" id="KW-0378">Hydrolase</keyword>
<dbReference type="GO" id="GO:0016787">
    <property type="term" value="F:hydrolase activity"/>
    <property type="evidence" value="ECO:0007669"/>
    <property type="project" value="UniProtKB-KW"/>
</dbReference>
<name>A0AAN6GA08_9BASI</name>
<proteinExistence type="predicted"/>
<dbReference type="InterPro" id="IPR050300">
    <property type="entry name" value="GDXG_lipolytic_enzyme"/>
</dbReference>
<reference evidence="4" key="1">
    <citation type="journal article" date="2023" name="PhytoFront">
        <title>Draft Genome Resources of Seven Strains of Tilletia horrida, Causal Agent of Kernel Smut of Rice.</title>
        <authorList>
            <person name="Khanal S."/>
            <person name="Antony Babu S."/>
            <person name="Zhou X.G."/>
        </authorList>
    </citation>
    <scope>NUCLEOTIDE SEQUENCE</scope>
    <source>
        <strain evidence="4">TX3</strain>
    </source>
</reference>
<organism evidence="4 5">
    <name type="scientific">Tilletia horrida</name>
    <dbReference type="NCBI Taxonomy" id="155126"/>
    <lineage>
        <taxon>Eukaryota</taxon>
        <taxon>Fungi</taxon>
        <taxon>Dikarya</taxon>
        <taxon>Basidiomycota</taxon>
        <taxon>Ustilaginomycotina</taxon>
        <taxon>Exobasidiomycetes</taxon>
        <taxon>Tilletiales</taxon>
        <taxon>Tilletiaceae</taxon>
        <taxon>Tilletia</taxon>
    </lineage>
</organism>
<dbReference type="EMBL" id="JAPDMQ010000255">
    <property type="protein sequence ID" value="KAK0529035.1"/>
    <property type="molecule type" value="Genomic_DNA"/>
</dbReference>
<dbReference type="Gene3D" id="3.40.50.1820">
    <property type="entry name" value="alpha/beta hydrolase"/>
    <property type="match status" value="1"/>
</dbReference>
<dbReference type="AlphaFoldDB" id="A0AAN6GA08"/>
<evidence type="ECO:0000313" key="4">
    <source>
        <dbReference type="EMBL" id="KAK0529035.1"/>
    </source>
</evidence>
<dbReference type="InterPro" id="IPR049492">
    <property type="entry name" value="BD-FAE-like_dom"/>
</dbReference>
<feature type="domain" description="BD-FAE-like" evidence="3">
    <location>
        <begin position="51"/>
        <end position="161"/>
    </location>
</feature>
<protein>
    <recommendedName>
        <fullName evidence="3">BD-FAE-like domain-containing protein</fullName>
    </recommendedName>
</protein>
<feature type="compositionally biased region" description="Pro residues" evidence="2">
    <location>
        <begin position="177"/>
        <end position="209"/>
    </location>
</feature>
<dbReference type="SUPFAM" id="SSF53474">
    <property type="entry name" value="alpha/beta-Hydrolases"/>
    <property type="match status" value="1"/>
</dbReference>
<dbReference type="InterPro" id="IPR029058">
    <property type="entry name" value="AB_hydrolase_fold"/>
</dbReference>
<comment type="caution">
    <text evidence="4">The sequence shown here is derived from an EMBL/GenBank/DDBJ whole genome shotgun (WGS) entry which is preliminary data.</text>
</comment>
<feature type="region of interest" description="Disordered" evidence="2">
    <location>
        <begin position="169"/>
        <end position="210"/>
    </location>
</feature>
<evidence type="ECO:0000256" key="1">
    <source>
        <dbReference type="ARBA" id="ARBA00022801"/>
    </source>
</evidence>
<keyword evidence="5" id="KW-1185">Reference proteome</keyword>
<evidence type="ECO:0000256" key="2">
    <source>
        <dbReference type="SAM" id="MobiDB-lite"/>
    </source>
</evidence>
<dbReference type="Pfam" id="PF20434">
    <property type="entry name" value="BD-FAE"/>
    <property type="match status" value="1"/>
</dbReference>
<sequence length="372" mass="40243">MSGQASSRRQLLQIPYLPNAQQPAQTIDLFLPERNSSSSSSSRRPAGLPRLFIFIHGGAWRSGDNTELHPLALSLTSSSSSSNNIAVALINYRLSPAPKDLLNAAAAASAFHPAHIQDVHAALRYLLLERPAGQEAKGQQHEYSTDRVVLGGHSVGAWLAASVMLDPSSSSSSSSPPLLPTPTPTPTPTSSNPPPPPPPPPPSHTPLHPPTLRAHIHTYLLLDGIYDLDALLDEYPAYNAFVAQAFEAPLGQTQPLPSQRRYARVSMTGWTLAPSYASGSMSMSGSGSGSEQTRLLPHIRIVHSRADELLSLRQPELAREHLTTLLKERIPTQSTHDLLPHYLQVDYDSVPGGHFELLGSHQLVTYIRALFA</sequence>
<dbReference type="PANTHER" id="PTHR48081">
    <property type="entry name" value="AB HYDROLASE SUPERFAMILY PROTEIN C4A8.06C"/>
    <property type="match status" value="1"/>
</dbReference>